<dbReference type="Proteomes" id="UP000628775">
    <property type="component" value="Unassembled WGS sequence"/>
</dbReference>
<dbReference type="Gene3D" id="3.40.1710.10">
    <property type="entry name" value="abc type-2 transporter like domain"/>
    <property type="match status" value="1"/>
</dbReference>
<evidence type="ECO:0000256" key="1">
    <source>
        <dbReference type="ARBA" id="ARBA00004141"/>
    </source>
</evidence>
<feature type="transmembrane region" description="Helical" evidence="5">
    <location>
        <begin position="650"/>
        <end position="670"/>
    </location>
</feature>
<dbReference type="PANTHER" id="PTHR43077:SF5">
    <property type="entry name" value="PHAGE INFECTION PROTEIN"/>
    <property type="match status" value="1"/>
</dbReference>
<evidence type="ECO:0000256" key="4">
    <source>
        <dbReference type="ARBA" id="ARBA00023136"/>
    </source>
</evidence>
<proteinExistence type="predicted"/>
<name>A0A8J2YHX2_9BACL</name>
<dbReference type="InterPro" id="IPR017501">
    <property type="entry name" value="Phage_infect_YhgE_C"/>
</dbReference>
<dbReference type="InterPro" id="IPR051328">
    <property type="entry name" value="T7SS_ABC-Transporter"/>
</dbReference>
<sequence>MKNSFASLRAELTVLLKHKILLIATCIILLIPCLYAGMFIWSYWNPYDKVNKLPIAVVIEDTGTTMNGTDIHIGKDLGKELKKNADLDIRVVSEKAAEKGLKHNDYYMLLRIPKDFSKKAMSALDDHKEKAQLIYIPNEGYNYTAASIGESAMEKVKEEVANQITDAYVKALLQAQQELGNGLDRLSEGGKKVQTGVQSADKGAGDLHKGIADLMAGTVQFTAGNKQISHGISASHKGASQLSSGANALNNGLGQLQQGAQPLVKGAQTLSEKAQQLSQSINQVFQGTTSIYNQVEEGSKQTQTGAQQLTNGIEQFSNQVKGTSQYIQSTSDNMSKQLASMEARIQNNPSLTDEDKKQMLTEINTLSEENAQLKAHTVPATTVDQTTGALKKGIAALTGGQTNLLTGLDQLTSGEQSLVTNAQVFAKSQGELAKGMHSFQQGLTSAKSGAAKLADGSQSLASGLGRLNNGTAMLSQSSAALVDGAAQAQDGSSRLKTGLDALNNGSSDLASALSHVDTQVNENAFKAESSAKQISSPVALAEKPFNHVKEYGPAFAPYFLSLGLYVGMFLFCSAFPLTTAFGARTGISWFFGKLGVVMTVSIFQALILDGLVFLMDIPVDSILKFLLFSILTSWAFGSILLFINAALGTVGRFVTMGVLILQLTAGAGSFPLEMLPRFFQIIHPYLPMTYTISGFKSLISATQSSSLGQDTLMLTLFFFIGAVLSLGFFIARFRKNDQMKADHPKTTHA</sequence>
<evidence type="ECO:0000256" key="3">
    <source>
        <dbReference type="ARBA" id="ARBA00022989"/>
    </source>
</evidence>
<feature type="transmembrane region" description="Helical" evidence="5">
    <location>
        <begin position="20"/>
        <end position="44"/>
    </location>
</feature>
<evidence type="ECO:0000256" key="5">
    <source>
        <dbReference type="SAM" id="Phobius"/>
    </source>
</evidence>
<gene>
    <name evidence="7" type="primary">yhgE</name>
    <name evidence="7" type="ORF">GCM10011391_23580</name>
</gene>
<evidence type="ECO:0000313" key="8">
    <source>
        <dbReference type="Proteomes" id="UP000628775"/>
    </source>
</evidence>
<dbReference type="GO" id="GO:0140359">
    <property type="term" value="F:ABC-type transporter activity"/>
    <property type="evidence" value="ECO:0007669"/>
    <property type="project" value="InterPro"/>
</dbReference>
<protein>
    <recommendedName>
        <fullName evidence="6">ABC-2 type transporter transmembrane domain-containing protein</fullName>
    </recommendedName>
</protein>
<feature type="transmembrane region" description="Helical" evidence="5">
    <location>
        <begin position="712"/>
        <end position="731"/>
    </location>
</feature>
<feature type="transmembrane region" description="Helical" evidence="5">
    <location>
        <begin position="594"/>
        <end position="615"/>
    </location>
</feature>
<feature type="transmembrane region" description="Helical" evidence="5">
    <location>
        <begin position="558"/>
        <end position="582"/>
    </location>
</feature>
<feature type="domain" description="ABC-2 type transporter transmembrane" evidence="6">
    <location>
        <begin position="503"/>
        <end position="725"/>
    </location>
</feature>
<feature type="domain" description="ABC-2 type transporter transmembrane" evidence="6">
    <location>
        <begin position="26"/>
        <end position="166"/>
    </location>
</feature>
<dbReference type="PANTHER" id="PTHR43077">
    <property type="entry name" value="TRANSPORT PERMEASE YVFS-RELATED"/>
    <property type="match status" value="1"/>
</dbReference>
<dbReference type="NCBIfam" id="TIGR03061">
    <property type="entry name" value="pip_yhgE_Nterm"/>
    <property type="match status" value="1"/>
</dbReference>
<reference evidence="7" key="2">
    <citation type="submission" date="2020-09" db="EMBL/GenBank/DDBJ databases">
        <authorList>
            <person name="Sun Q."/>
            <person name="Zhou Y."/>
        </authorList>
    </citation>
    <scope>NUCLEOTIDE SEQUENCE</scope>
    <source>
        <strain evidence="7">CGMCC 1.15371</strain>
    </source>
</reference>
<accession>A0A8J2YHX2</accession>
<evidence type="ECO:0000313" key="7">
    <source>
        <dbReference type="EMBL" id="GGE44072.1"/>
    </source>
</evidence>
<dbReference type="NCBIfam" id="TIGR03062">
    <property type="entry name" value="pip_yhgE_Cterm"/>
    <property type="match status" value="1"/>
</dbReference>
<dbReference type="NCBIfam" id="TIGR03057">
    <property type="entry name" value="xxxLxxG_by_4"/>
    <property type="match status" value="1"/>
</dbReference>
<dbReference type="Pfam" id="PF12698">
    <property type="entry name" value="ABC2_membrane_3"/>
    <property type="match status" value="2"/>
</dbReference>
<evidence type="ECO:0000256" key="2">
    <source>
        <dbReference type="ARBA" id="ARBA00022692"/>
    </source>
</evidence>
<evidence type="ECO:0000259" key="6">
    <source>
        <dbReference type="Pfam" id="PF12698"/>
    </source>
</evidence>
<dbReference type="InterPro" id="IPR017500">
    <property type="entry name" value="Phage_infect_YhgE_N"/>
</dbReference>
<keyword evidence="2 5" id="KW-0812">Transmembrane</keyword>
<dbReference type="InterPro" id="IPR023908">
    <property type="entry name" value="xxxLxxG_rpt"/>
</dbReference>
<dbReference type="RefSeq" id="WP_188694040.1">
    <property type="nucleotide sequence ID" value="NZ_BMIR01000010.1"/>
</dbReference>
<comment type="subcellular location">
    <subcellularLocation>
        <location evidence="1">Membrane</location>
        <topology evidence="1">Multi-pass membrane protein</topology>
    </subcellularLocation>
</comment>
<keyword evidence="3 5" id="KW-1133">Transmembrane helix</keyword>
<comment type="caution">
    <text evidence="7">The sequence shown here is derived from an EMBL/GenBank/DDBJ whole genome shotgun (WGS) entry which is preliminary data.</text>
</comment>
<dbReference type="GO" id="GO:0016020">
    <property type="term" value="C:membrane"/>
    <property type="evidence" value="ECO:0007669"/>
    <property type="project" value="UniProtKB-SubCell"/>
</dbReference>
<dbReference type="AlphaFoldDB" id="A0A8J2YHX2"/>
<feature type="transmembrane region" description="Helical" evidence="5">
    <location>
        <begin position="621"/>
        <end position="643"/>
    </location>
</feature>
<keyword evidence="4 5" id="KW-0472">Membrane</keyword>
<keyword evidence="8" id="KW-1185">Reference proteome</keyword>
<reference evidence="7" key="1">
    <citation type="journal article" date="2014" name="Int. J. Syst. Evol. Microbiol.">
        <title>Complete genome sequence of Corynebacterium casei LMG S-19264T (=DSM 44701T), isolated from a smear-ripened cheese.</title>
        <authorList>
            <consortium name="US DOE Joint Genome Institute (JGI-PGF)"/>
            <person name="Walter F."/>
            <person name="Albersmeier A."/>
            <person name="Kalinowski J."/>
            <person name="Ruckert C."/>
        </authorList>
    </citation>
    <scope>NUCLEOTIDE SEQUENCE</scope>
    <source>
        <strain evidence="7">CGMCC 1.15371</strain>
    </source>
</reference>
<dbReference type="InterPro" id="IPR013525">
    <property type="entry name" value="ABC2_TM"/>
</dbReference>
<organism evidence="7 8">
    <name type="scientific">Pullulanibacillus camelliae</name>
    <dbReference type="NCBI Taxonomy" id="1707096"/>
    <lineage>
        <taxon>Bacteria</taxon>
        <taxon>Bacillati</taxon>
        <taxon>Bacillota</taxon>
        <taxon>Bacilli</taxon>
        <taxon>Bacillales</taxon>
        <taxon>Sporolactobacillaceae</taxon>
        <taxon>Pullulanibacillus</taxon>
    </lineage>
</organism>
<dbReference type="EMBL" id="BMIR01000010">
    <property type="protein sequence ID" value="GGE44072.1"/>
    <property type="molecule type" value="Genomic_DNA"/>
</dbReference>